<dbReference type="InterPro" id="IPR036291">
    <property type="entry name" value="NAD(P)-bd_dom_sf"/>
</dbReference>
<dbReference type="PRINTS" id="PR00080">
    <property type="entry name" value="SDRFAMILY"/>
</dbReference>
<evidence type="ECO:0000313" key="3">
    <source>
        <dbReference type="Proteomes" id="UP000728032"/>
    </source>
</evidence>
<dbReference type="AlphaFoldDB" id="A0A7R9QZT6"/>
<dbReference type="PANTHER" id="PTHR43157:SF31">
    <property type="entry name" value="PHOSPHATIDYLINOSITOL-GLYCAN BIOSYNTHESIS CLASS F PROTEIN"/>
    <property type="match status" value="1"/>
</dbReference>
<dbReference type="GO" id="GO:0016491">
    <property type="term" value="F:oxidoreductase activity"/>
    <property type="evidence" value="ECO:0007669"/>
    <property type="project" value="UniProtKB-KW"/>
</dbReference>
<dbReference type="InterPro" id="IPR002347">
    <property type="entry name" value="SDR_fam"/>
</dbReference>
<keyword evidence="1" id="KW-0560">Oxidoreductase</keyword>
<gene>
    <name evidence="2" type="ORF">ONB1V03_LOCUS19964</name>
</gene>
<dbReference type="Proteomes" id="UP000728032">
    <property type="component" value="Unassembled WGS sequence"/>
</dbReference>
<name>A0A7R9QZT6_9ACAR</name>
<dbReference type="OrthoDB" id="191139at2759"/>
<dbReference type="EMBL" id="CAJPVJ010032375">
    <property type="protein sequence ID" value="CAG2180543.1"/>
    <property type="molecule type" value="Genomic_DNA"/>
</dbReference>
<dbReference type="SUPFAM" id="SSF51735">
    <property type="entry name" value="NAD(P)-binding Rossmann-fold domains"/>
    <property type="match status" value="1"/>
</dbReference>
<sequence length="114" mass="12637">SIRAFVQQIYENETTIDLLINNAAIGHNLLTLQLLSLLQKAPKSRVVTVSSRVYASGRIHFENIHLRNGAFEMLAAYSQSKLANILFTRELAKRLGADTTINAYSLHPGAVNTE</sequence>
<organism evidence="2">
    <name type="scientific">Oppiella nova</name>
    <dbReference type="NCBI Taxonomy" id="334625"/>
    <lineage>
        <taxon>Eukaryota</taxon>
        <taxon>Metazoa</taxon>
        <taxon>Ecdysozoa</taxon>
        <taxon>Arthropoda</taxon>
        <taxon>Chelicerata</taxon>
        <taxon>Arachnida</taxon>
        <taxon>Acari</taxon>
        <taxon>Acariformes</taxon>
        <taxon>Sarcoptiformes</taxon>
        <taxon>Oribatida</taxon>
        <taxon>Brachypylina</taxon>
        <taxon>Oppioidea</taxon>
        <taxon>Oppiidae</taxon>
        <taxon>Oppiella</taxon>
    </lineage>
</organism>
<dbReference type="Gene3D" id="3.40.50.720">
    <property type="entry name" value="NAD(P)-binding Rossmann-like Domain"/>
    <property type="match status" value="1"/>
</dbReference>
<protein>
    <submittedName>
        <fullName evidence="2">Uncharacterized protein</fullName>
    </submittedName>
</protein>
<keyword evidence="3" id="KW-1185">Reference proteome</keyword>
<reference evidence="2" key="1">
    <citation type="submission" date="2020-11" db="EMBL/GenBank/DDBJ databases">
        <authorList>
            <person name="Tran Van P."/>
        </authorList>
    </citation>
    <scope>NUCLEOTIDE SEQUENCE</scope>
</reference>
<dbReference type="PRINTS" id="PR00081">
    <property type="entry name" value="GDHRDH"/>
</dbReference>
<feature type="non-terminal residue" evidence="2">
    <location>
        <position position="114"/>
    </location>
</feature>
<evidence type="ECO:0000313" key="2">
    <source>
        <dbReference type="EMBL" id="CAD7663406.1"/>
    </source>
</evidence>
<dbReference type="PANTHER" id="PTHR43157">
    <property type="entry name" value="PHOSPHATIDYLINOSITOL-GLYCAN BIOSYNTHESIS CLASS F PROTEIN-RELATED"/>
    <property type="match status" value="1"/>
</dbReference>
<accession>A0A7R9QZT6</accession>
<evidence type="ECO:0000256" key="1">
    <source>
        <dbReference type="ARBA" id="ARBA00023002"/>
    </source>
</evidence>
<proteinExistence type="predicted"/>
<dbReference type="EMBL" id="OC947200">
    <property type="protein sequence ID" value="CAD7663406.1"/>
    <property type="molecule type" value="Genomic_DNA"/>
</dbReference>